<dbReference type="AlphaFoldDB" id="A0AAN7KFJ6"/>
<dbReference type="Proteomes" id="UP001345219">
    <property type="component" value="Chromosome 11"/>
</dbReference>
<accession>A0AAN7KFJ6</accession>
<sequence length="154" mass="17798">MRHPWFPCFQYRVVVSALFPREGKAEQFRVYLISRGHFSVQWLKKKNKKALYEALEKIKSGRTSHAQRFVRRYRIQPAETAILGRRLRQKPPPRPVRGLHGQVCCQNEKMESMGKGNQDSRVPVLARSLPALQHAWLEILPVAALHPAHEAENG</sequence>
<comment type="caution">
    <text evidence="1">The sequence shown here is derived from an EMBL/GenBank/DDBJ whole genome shotgun (WGS) entry which is preliminary data.</text>
</comment>
<keyword evidence="2" id="KW-1185">Reference proteome</keyword>
<proteinExistence type="predicted"/>
<gene>
    <name evidence="1" type="ORF">SAY87_012931</name>
</gene>
<reference evidence="1 2" key="1">
    <citation type="journal article" date="2023" name="Hortic Res">
        <title>Pangenome of water caltrop reveals structural variations and asymmetric subgenome divergence after allopolyploidization.</title>
        <authorList>
            <person name="Zhang X."/>
            <person name="Chen Y."/>
            <person name="Wang L."/>
            <person name="Yuan Y."/>
            <person name="Fang M."/>
            <person name="Shi L."/>
            <person name="Lu R."/>
            <person name="Comes H.P."/>
            <person name="Ma Y."/>
            <person name="Chen Y."/>
            <person name="Huang G."/>
            <person name="Zhou Y."/>
            <person name="Zheng Z."/>
            <person name="Qiu Y."/>
        </authorList>
    </citation>
    <scope>NUCLEOTIDE SEQUENCE [LARGE SCALE GENOMIC DNA]</scope>
    <source>
        <tissue evidence="1">Roots</tissue>
    </source>
</reference>
<protein>
    <submittedName>
        <fullName evidence="1">Uncharacterized protein</fullName>
    </submittedName>
</protein>
<organism evidence="1 2">
    <name type="scientific">Trapa incisa</name>
    <dbReference type="NCBI Taxonomy" id="236973"/>
    <lineage>
        <taxon>Eukaryota</taxon>
        <taxon>Viridiplantae</taxon>
        <taxon>Streptophyta</taxon>
        <taxon>Embryophyta</taxon>
        <taxon>Tracheophyta</taxon>
        <taxon>Spermatophyta</taxon>
        <taxon>Magnoliopsida</taxon>
        <taxon>eudicotyledons</taxon>
        <taxon>Gunneridae</taxon>
        <taxon>Pentapetalae</taxon>
        <taxon>rosids</taxon>
        <taxon>malvids</taxon>
        <taxon>Myrtales</taxon>
        <taxon>Lythraceae</taxon>
        <taxon>Trapa</taxon>
    </lineage>
</organism>
<evidence type="ECO:0000313" key="2">
    <source>
        <dbReference type="Proteomes" id="UP001345219"/>
    </source>
</evidence>
<dbReference type="EMBL" id="JAXIOK010000008">
    <property type="protein sequence ID" value="KAK4763493.1"/>
    <property type="molecule type" value="Genomic_DNA"/>
</dbReference>
<evidence type="ECO:0000313" key="1">
    <source>
        <dbReference type="EMBL" id="KAK4763493.1"/>
    </source>
</evidence>
<name>A0AAN7KFJ6_9MYRT</name>